<reference evidence="1 2" key="1">
    <citation type="submission" date="2018-11" db="EMBL/GenBank/DDBJ databases">
        <authorList>
            <consortium name="Pathogen Informatics"/>
        </authorList>
    </citation>
    <scope>NUCLEOTIDE SEQUENCE [LARGE SCALE GENOMIC DNA]</scope>
</reference>
<evidence type="ECO:0000313" key="2">
    <source>
        <dbReference type="Proteomes" id="UP000270094"/>
    </source>
</evidence>
<name>A0A3P7IIU6_STRVU</name>
<sequence>MQEITGIFKVRRIESVLWFDEKVFTVKQKHPNFIFQQDWAPDGAKTIHFLKTKINFFLTEDLWPANSPDLIH</sequence>
<gene>
    <name evidence="1" type="ORF">SVUK_LOCUS492</name>
</gene>
<dbReference type="OrthoDB" id="5871256at2759"/>
<keyword evidence="2" id="KW-1185">Reference proteome</keyword>
<proteinExistence type="predicted"/>
<dbReference type="AlphaFoldDB" id="A0A3P7IIU6"/>
<protein>
    <submittedName>
        <fullName evidence="1">Uncharacterized protein</fullName>
    </submittedName>
</protein>
<evidence type="ECO:0000313" key="1">
    <source>
        <dbReference type="EMBL" id="VDM65494.1"/>
    </source>
</evidence>
<organism evidence="1 2">
    <name type="scientific">Strongylus vulgaris</name>
    <name type="common">Blood worm</name>
    <dbReference type="NCBI Taxonomy" id="40348"/>
    <lineage>
        <taxon>Eukaryota</taxon>
        <taxon>Metazoa</taxon>
        <taxon>Ecdysozoa</taxon>
        <taxon>Nematoda</taxon>
        <taxon>Chromadorea</taxon>
        <taxon>Rhabditida</taxon>
        <taxon>Rhabditina</taxon>
        <taxon>Rhabditomorpha</taxon>
        <taxon>Strongyloidea</taxon>
        <taxon>Strongylidae</taxon>
        <taxon>Strongylus</taxon>
    </lineage>
</organism>
<accession>A0A3P7IIU6</accession>
<dbReference type="Proteomes" id="UP000270094">
    <property type="component" value="Unassembled WGS sequence"/>
</dbReference>
<dbReference type="EMBL" id="UYYB01000832">
    <property type="protein sequence ID" value="VDM65494.1"/>
    <property type="molecule type" value="Genomic_DNA"/>
</dbReference>